<dbReference type="SUPFAM" id="SSF101148">
    <property type="entry name" value="Plant invertase/pectin methylesterase inhibitor"/>
    <property type="match status" value="1"/>
</dbReference>
<dbReference type="InterPro" id="IPR006501">
    <property type="entry name" value="Pectinesterase_inhib_dom"/>
</dbReference>
<dbReference type="Pfam" id="PF04043">
    <property type="entry name" value="PMEI"/>
    <property type="match status" value="1"/>
</dbReference>
<dbReference type="AlphaFoldDB" id="A0A5J9SVU0"/>
<evidence type="ECO:0000256" key="5">
    <source>
        <dbReference type="ARBA" id="ARBA00023085"/>
    </source>
</evidence>
<comment type="similarity">
    <text evidence="3">In the C-terminal section; belongs to the pectinesterase family.</text>
</comment>
<evidence type="ECO:0000256" key="1">
    <source>
        <dbReference type="ARBA" id="ARBA00005184"/>
    </source>
</evidence>
<dbReference type="SMART" id="SM00856">
    <property type="entry name" value="PMEI"/>
    <property type="match status" value="1"/>
</dbReference>
<dbReference type="EMBL" id="RWGY01000235">
    <property type="protein sequence ID" value="TVU03037.1"/>
    <property type="molecule type" value="Genomic_DNA"/>
</dbReference>
<comment type="caution">
    <text evidence="7">The sequence shown here is derived from an EMBL/GenBank/DDBJ whole genome shotgun (WGS) entry which is preliminary data.</text>
</comment>
<feature type="domain" description="Pectinesterase inhibitor" evidence="6">
    <location>
        <begin position="51"/>
        <end position="217"/>
    </location>
</feature>
<dbReference type="InterPro" id="IPR035513">
    <property type="entry name" value="Invertase/methylesterase_inhib"/>
</dbReference>
<dbReference type="Gramene" id="TVU03037">
    <property type="protein sequence ID" value="TVU03037"/>
    <property type="gene ID" value="EJB05_51451"/>
</dbReference>
<organism evidence="7 8">
    <name type="scientific">Eragrostis curvula</name>
    <name type="common">weeping love grass</name>
    <dbReference type="NCBI Taxonomy" id="38414"/>
    <lineage>
        <taxon>Eukaryota</taxon>
        <taxon>Viridiplantae</taxon>
        <taxon>Streptophyta</taxon>
        <taxon>Embryophyta</taxon>
        <taxon>Tracheophyta</taxon>
        <taxon>Spermatophyta</taxon>
        <taxon>Magnoliopsida</taxon>
        <taxon>Liliopsida</taxon>
        <taxon>Poales</taxon>
        <taxon>Poaceae</taxon>
        <taxon>PACMAD clade</taxon>
        <taxon>Chloridoideae</taxon>
        <taxon>Eragrostideae</taxon>
        <taxon>Eragrostidinae</taxon>
        <taxon>Eragrostis</taxon>
    </lineage>
</organism>
<evidence type="ECO:0000313" key="8">
    <source>
        <dbReference type="Proteomes" id="UP000324897"/>
    </source>
</evidence>
<comment type="similarity">
    <text evidence="2">In the N-terminal section; belongs to the PMEI family.</text>
</comment>
<reference evidence="7 8" key="1">
    <citation type="journal article" date="2019" name="Sci. Rep.">
        <title>A high-quality genome of Eragrostis curvula grass provides insights into Poaceae evolution and supports new strategies to enhance forage quality.</title>
        <authorList>
            <person name="Carballo J."/>
            <person name="Santos B.A.C.M."/>
            <person name="Zappacosta D."/>
            <person name="Garbus I."/>
            <person name="Selva J.P."/>
            <person name="Gallo C.A."/>
            <person name="Diaz A."/>
            <person name="Albertini E."/>
            <person name="Caccamo M."/>
            <person name="Echenique V."/>
        </authorList>
    </citation>
    <scope>NUCLEOTIDE SEQUENCE [LARGE SCALE GENOMIC DNA]</scope>
    <source>
        <strain evidence="8">cv. Victoria</strain>
        <tissue evidence="7">Leaf</tissue>
    </source>
</reference>
<keyword evidence="8" id="KW-1185">Reference proteome</keyword>
<sequence>MEMSGKASSRVRRQEKGMQQFVAWSCAIATVLALATTAPVAAAGTQDDDAAAMGLNVTDICLSTPYPSACKTALSSAGARLGLGGGRARAGAGAGAADPFAASMRFAMARATSARAVARNLSASTSSHLGGVAAPPSSGMDDCAELLDISVAQLGDAFAAASRDADAVTTWLSAAMTNQATCADSLAASAGAKSSEREDMRARVSALAEFIGTALALHANKVKAKANTAAQSSSSPAAGDDASTALPAWLSEHDVKLLRSPGPAASGVAMDAVVALDGTGTHRSINEAIAAVTTSAKGVRGGGGGGRKVIYVKAGRYEESVNIGNKQKNVMLMGDGKGSTVIVNHKSVGDGYSTYASATVDLSKSMKYFLKGEGDEWKDDTCA</sequence>
<name>A0A5J9SVU0_9POAL</name>
<dbReference type="CDD" id="cd15798">
    <property type="entry name" value="PMEI-like_3"/>
    <property type="match status" value="1"/>
</dbReference>
<evidence type="ECO:0000256" key="3">
    <source>
        <dbReference type="ARBA" id="ARBA00007786"/>
    </source>
</evidence>
<evidence type="ECO:0000256" key="2">
    <source>
        <dbReference type="ARBA" id="ARBA00006027"/>
    </source>
</evidence>
<dbReference type="GO" id="GO:0042545">
    <property type="term" value="P:cell wall modification"/>
    <property type="evidence" value="ECO:0007669"/>
    <property type="project" value="InterPro"/>
</dbReference>
<dbReference type="GO" id="GO:0045490">
    <property type="term" value="P:pectin catabolic process"/>
    <property type="evidence" value="ECO:0007669"/>
    <property type="project" value="UniProtKB-UniPathway"/>
</dbReference>
<dbReference type="GO" id="GO:0030599">
    <property type="term" value="F:pectinesterase activity"/>
    <property type="evidence" value="ECO:0007669"/>
    <property type="project" value="InterPro"/>
</dbReference>
<keyword evidence="4" id="KW-0378">Hydrolase</keyword>
<dbReference type="GO" id="GO:0004857">
    <property type="term" value="F:enzyme inhibitor activity"/>
    <property type="evidence" value="ECO:0007669"/>
    <property type="project" value="InterPro"/>
</dbReference>
<evidence type="ECO:0000259" key="6">
    <source>
        <dbReference type="SMART" id="SM00856"/>
    </source>
</evidence>
<dbReference type="NCBIfam" id="TIGR01614">
    <property type="entry name" value="PME_inhib"/>
    <property type="match status" value="1"/>
</dbReference>
<dbReference type="SUPFAM" id="SSF51126">
    <property type="entry name" value="Pectin lyase-like"/>
    <property type="match status" value="1"/>
</dbReference>
<evidence type="ECO:0000313" key="7">
    <source>
        <dbReference type="EMBL" id="TVU03037.1"/>
    </source>
</evidence>
<dbReference type="InterPro" id="IPR012334">
    <property type="entry name" value="Pectin_lyas_fold"/>
</dbReference>
<dbReference type="Gene3D" id="2.160.20.10">
    <property type="entry name" value="Single-stranded right-handed beta-helix, Pectin lyase-like"/>
    <property type="match status" value="1"/>
</dbReference>
<dbReference type="OrthoDB" id="1653008at2759"/>
<accession>A0A5J9SVU0</accession>
<dbReference type="InterPro" id="IPR011050">
    <property type="entry name" value="Pectin_lyase_fold/virulence"/>
</dbReference>
<proteinExistence type="inferred from homology"/>
<dbReference type="Pfam" id="PF01095">
    <property type="entry name" value="Pectinesterase"/>
    <property type="match status" value="1"/>
</dbReference>
<comment type="pathway">
    <text evidence="1">Glycan metabolism; pectin degradation; 2-dehydro-3-deoxy-D-gluconate from pectin: step 1/5.</text>
</comment>
<dbReference type="Proteomes" id="UP000324897">
    <property type="component" value="Unassembled WGS sequence"/>
</dbReference>
<dbReference type="UniPathway" id="UPA00545">
    <property type="reaction ID" value="UER00823"/>
</dbReference>
<dbReference type="InterPro" id="IPR000070">
    <property type="entry name" value="Pectinesterase_cat"/>
</dbReference>
<protein>
    <recommendedName>
        <fullName evidence="6">Pectinesterase inhibitor domain-containing protein</fullName>
    </recommendedName>
</protein>
<evidence type="ECO:0000256" key="4">
    <source>
        <dbReference type="ARBA" id="ARBA00022801"/>
    </source>
</evidence>
<dbReference type="PANTHER" id="PTHR31707">
    <property type="entry name" value="PECTINESTERASE"/>
    <property type="match status" value="1"/>
</dbReference>
<dbReference type="Gene3D" id="1.20.140.40">
    <property type="entry name" value="Invertase/pectin methylesterase inhibitor family protein"/>
    <property type="match status" value="1"/>
</dbReference>
<keyword evidence="5" id="KW-0063">Aspartyl esterase</keyword>
<feature type="non-terminal residue" evidence="7">
    <location>
        <position position="1"/>
    </location>
</feature>
<gene>
    <name evidence="7" type="ORF">EJB05_51451</name>
</gene>